<protein>
    <submittedName>
        <fullName evidence="1">Uncharacterized protein</fullName>
    </submittedName>
</protein>
<organism evidence="1">
    <name type="scientific">Serratia fonticola</name>
    <dbReference type="NCBI Taxonomy" id="47917"/>
    <lineage>
        <taxon>Bacteria</taxon>
        <taxon>Pseudomonadati</taxon>
        <taxon>Pseudomonadota</taxon>
        <taxon>Gammaproteobacteria</taxon>
        <taxon>Enterobacterales</taxon>
        <taxon>Yersiniaceae</taxon>
        <taxon>Serratia</taxon>
    </lineage>
</organism>
<reference evidence="1" key="1">
    <citation type="submission" date="2019-05" db="EMBL/GenBank/DDBJ databases">
        <authorList>
            <consortium name="Pathogen Informatics"/>
        </authorList>
    </citation>
    <scope>NUCLEOTIDE SEQUENCE [LARGE SCALE GENOMIC DNA]</scope>
    <source>
        <strain evidence="1">NCTC12965</strain>
    </source>
</reference>
<dbReference type="AlphaFoldDB" id="A0A4U9UI12"/>
<proteinExistence type="predicted"/>
<name>A0A4U9UI12_SERFO</name>
<sequence length="72" mass="7413">MLLTGTIQTRVMDQSGNAGHVMSQFVALDTSAPRAPVAVSLDGTNLLVEFDPTNVAVGERITVIADGGAPAF</sequence>
<evidence type="ECO:0000313" key="1">
    <source>
        <dbReference type="EMBL" id="VTR32876.1"/>
    </source>
</evidence>
<dbReference type="EMBL" id="CABEEZ010000072">
    <property type="protein sequence ID" value="VTR32876.1"/>
    <property type="molecule type" value="Genomic_DNA"/>
</dbReference>
<accession>A0A4U9UI12</accession>
<gene>
    <name evidence="1" type="ORF">NCTC12965_03415</name>
</gene>